<evidence type="ECO:0000313" key="12">
    <source>
        <dbReference type="EMBL" id="RVU44568.1"/>
    </source>
</evidence>
<comment type="subcellular location">
    <subcellularLocation>
        <location evidence="9">Cytoplasm</location>
    </subcellularLocation>
</comment>
<organism evidence="12 13">
    <name type="scientific">Rubrivivax rivuli</name>
    <dbReference type="NCBI Taxonomy" id="1862385"/>
    <lineage>
        <taxon>Bacteria</taxon>
        <taxon>Pseudomonadati</taxon>
        <taxon>Pseudomonadota</taxon>
        <taxon>Betaproteobacteria</taxon>
        <taxon>Burkholderiales</taxon>
        <taxon>Sphaerotilaceae</taxon>
        <taxon>Rubrivivax</taxon>
    </lineage>
</organism>
<dbReference type="PROSITE" id="PS00374">
    <property type="entry name" value="MGMT"/>
    <property type="match status" value="1"/>
</dbReference>
<dbReference type="SUPFAM" id="SSF46767">
    <property type="entry name" value="Methylated DNA-protein cysteine methyltransferase, C-terminal domain"/>
    <property type="match status" value="1"/>
</dbReference>
<dbReference type="InterPro" id="IPR014048">
    <property type="entry name" value="MethylDNA_cys_MeTrfase_DNA-bd"/>
</dbReference>
<dbReference type="Gene3D" id="1.10.10.10">
    <property type="entry name" value="Winged helix-like DNA-binding domain superfamily/Winged helix DNA-binding domain"/>
    <property type="match status" value="1"/>
</dbReference>
<dbReference type="InterPro" id="IPR036217">
    <property type="entry name" value="MethylDNA_cys_MeTrfase_DNAb"/>
</dbReference>
<keyword evidence="6 9" id="KW-0227">DNA damage</keyword>
<dbReference type="GO" id="GO:0003908">
    <property type="term" value="F:methylated-DNA-[protein]-cysteine S-methyltransferase activity"/>
    <property type="evidence" value="ECO:0007669"/>
    <property type="project" value="UniProtKB-UniRule"/>
</dbReference>
<comment type="catalytic activity">
    <reaction evidence="8 9">
        <text>a 6-O-methyl-2'-deoxyguanosine in DNA + L-cysteinyl-[protein] = S-methyl-L-cysteinyl-[protein] + a 2'-deoxyguanosine in DNA</text>
        <dbReference type="Rhea" id="RHEA:24000"/>
        <dbReference type="Rhea" id="RHEA-COMP:10131"/>
        <dbReference type="Rhea" id="RHEA-COMP:10132"/>
        <dbReference type="Rhea" id="RHEA-COMP:11367"/>
        <dbReference type="Rhea" id="RHEA-COMP:11368"/>
        <dbReference type="ChEBI" id="CHEBI:29950"/>
        <dbReference type="ChEBI" id="CHEBI:82612"/>
        <dbReference type="ChEBI" id="CHEBI:85445"/>
        <dbReference type="ChEBI" id="CHEBI:85448"/>
        <dbReference type="EC" id="2.1.1.63"/>
    </reaction>
</comment>
<keyword evidence="13" id="KW-1185">Reference proteome</keyword>
<dbReference type="NCBIfam" id="TIGR00589">
    <property type="entry name" value="ogt"/>
    <property type="match status" value="1"/>
</dbReference>
<comment type="function">
    <text evidence="9">Involved in the cellular defense against the biological effects of O6-methylguanine (O6-MeG) and O4-methylthymine (O4-MeT) in DNA. Repairs the methylated nucleobase in DNA by stoichiometrically transferring the methyl group to a cysteine residue in the enzyme. This is a suicide reaction: the enzyme is irreversibly inactivated.</text>
</comment>
<comment type="similarity">
    <text evidence="2 9">Belongs to the MGMT family.</text>
</comment>
<evidence type="ECO:0000259" key="11">
    <source>
        <dbReference type="Pfam" id="PF02870"/>
    </source>
</evidence>
<dbReference type="AlphaFoldDB" id="A0A437RCU0"/>
<keyword evidence="7 9" id="KW-0234">DNA repair</keyword>
<dbReference type="InterPro" id="IPR023546">
    <property type="entry name" value="MGMT"/>
</dbReference>
<name>A0A437RCU0_9BURK</name>
<dbReference type="PANTHER" id="PTHR10815">
    <property type="entry name" value="METHYLATED-DNA--PROTEIN-CYSTEINE METHYLTRANSFERASE"/>
    <property type="match status" value="1"/>
</dbReference>
<evidence type="ECO:0000259" key="10">
    <source>
        <dbReference type="Pfam" id="PF01035"/>
    </source>
</evidence>
<sequence>MKHPLEAQMRLPSPLGPLTLAATARGLALVWFDGQAHRSDAVDAPEDPRHPHLQQAARELKAYWQAPRQPFTVPLDPAGTPFQQAVWQVLRGIKPGALLSYGAVAQALGKPTAVRAVGAAIGRNPLGIVVPCHRVVGADGGLTGYAGGLHRKQALLVLEGALLA</sequence>
<comment type="caution">
    <text evidence="12">The sequence shown here is derived from an EMBL/GenBank/DDBJ whole genome shotgun (WGS) entry which is preliminary data.</text>
</comment>
<evidence type="ECO:0000256" key="4">
    <source>
        <dbReference type="ARBA" id="ARBA00022603"/>
    </source>
</evidence>
<evidence type="ECO:0000256" key="9">
    <source>
        <dbReference type="HAMAP-Rule" id="MF_00772"/>
    </source>
</evidence>
<keyword evidence="5 9" id="KW-0808">Transferase</keyword>
<dbReference type="EMBL" id="SACR01000005">
    <property type="protein sequence ID" value="RVU44568.1"/>
    <property type="molecule type" value="Genomic_DNA"/>
</dbReference>
<feature type="domain" description="Methylated-DNA-[protein]-cysteine S-methyltransferase DNA binding" evidence="10">
    <location>
        <begin position="81"/>
        <end position="160"/>
    </location>
</feature>
<evidence type="ECO:0000256" key="3">
    <source>
        <dbReference type="ARBA" id="ARBA00022490"/>
    </source>
</evidence>
<proteinExistence type="inferred from homology"/>
<evidence type="ECO:0000256" key="8">
    <source>
        <dbReference type="ARBA" id="ARBA00049348"/>
    </source>
</evidence>
<dbReference type="CDD" id="cd06445">
    <property type="entry name" value="ATase"/>
    <property type="match status" value="1"/>
</dbReference>
<comment type="catalytic activity">
    <reaction evidence="1 9">
        <text>a 4-O-methyl-thymidine in DNA + L-cysteinyl-[protein] = a thymidine in DNA + S-methyl-L-cysteinyl-[protein]</text>
        <dbReference type="Rhea" id="RHEA:53428"/>
        <dbReference type="Rhea" id="RHEA-COMP:10131"/>
        <dbReference type="Rhea" id="RHEA-COMP:10132"/>
        <dbReference type="Rhea" id="RHEA-COMP:13555"/>
        <dbReference type="Rhea" id="RHEA-COMP:13556"/>
        <dbReference type="ChEBI" id="CHEBI:29950"/>
        <dbReference type="ChEBI" id="CHEBI:82612"/>
        <dbReference type="ChEBI" id="CHEBI:137386"/>
        <dbReference type="ChEBI" id="CHEBI:137387"/>
        <dbReference type="EC" id="2.1.1.63"/>
    </reaction>
</comment>
<dbReference type="EC" id="2.1.1.63" evidence="9"/>
<evidence type="ECO:0000256" key="2">
    <source>
        <dbReference type="ARBA" id="ARBA00008711"/>
    </source>
</evidence>
<evidence type="ECO:0000313" key="13">
    <source>
        <dbReference type="Proteomes" id="UP000285575"/>
    </source>
</evidence>
<evidence type="ECO:0000256" key="5">
    <source>
        <dbReference type="ARBA" id="ARBA00022679"/>
    </source>
</evidence>
<dbReference type="RefSeq" id="WP_128230113.1">
    <property type="nucleotide sequence ID" value="NZ_SACR01000005.1"/>
</dbReference>
<evidence type="ECO:0000256" key="7">
    <source>
        <dbReference type="ARBA" id="ARBA00023204"/>
    </source>
</evidence>
<feature type="active site" description="Nucleophile; methyl group acceptor" evidence="9">
    <location>
        <position position="132"/>
    </location>
</feature>
<dbReference type="FunFam" id="1.10.10.10:FF:000214">
    <property type="entry name" value="Methylated-DNA--protein-cysteine methyltransferase"/>
    <property type="match status" value="1"/>
</dbReference>
<dbReference type="PANTHER" id="PTHR10815:SF5">
    <property type="entry name" value="METHYLATED-DNA--PROTEIN-CYSTEINE METHYLTRANSFERASE"/>
    <property type="match status" value="1"/>
</dbReference>
<dbReference type="InterPro" id="IPR036631">
    <property type="entry name" value="MGMT_N_sf"/>
</dbReference>
<evidence type="ECO:0000256" key="1">
    <source>
        <dbReference type="ARBA" id="ARBA00001286"/>
    </source>
</evidence>
<evidence type="ECO:0000256" key="6">
    <source>
        <dbReference type="ARBA" id="ARBA00022763"/>
    </source>
</evidence>
<feature type="domain" description="Methylguanine DNA methyltransferase ribonuclease-like" evidence="11">
    <location>
        <begin position="12"/>
        <end position="77"/>
    </location>
</feature>
<reference evidence="12 13" key="1">
    <citation type="submission" date="2019-01" db="EMBL/GenBank/DDBJ databases">
        <authorList>
            <person name="Chen W.-M."/>
        </authorList>
    </citation>
    <scope>NUCLEOTIDE SEQUENCE [LARGE SCALE GENOMIC DNA]</scope>
    <source>
        <strain evidence="12 13">KYPY4</strain>
    </source>
</reference>
<keyword evidence="4 9" id="KW-0489">Methyltransferase</keyword>
<gene>
    <name evidence="12" type="ORF">EOE66_18070</name>
</gene>
<dbReference type="HAMAP" id="MF_00772">
    <property type="entry name" value="OGT"/>
    <property type="match status" value="1"/>
</dbReference>
<dbReference type="SUPFAM" id="SSF53155">
    <property type="entry name" value="Methylated DNA-protein cysteine methyltransferase domain"/>
    <property type="match status" value="1"/>
</dbReference>
<dbReference type="GO" id="GO:0032259">
    <property type="term" value="P:methylation"/>
    <property type="evidence" value="ECO:0007669"/>
    <property type="project" value="UniProtKB-KW"/>
</dbReference>
<comment type="miscellaneous">
    <text evidence="9">This enzyme catalyzes only one turnover and therefore is not strictly catalytic. According to one definition, an enzyme is a biocatalyst that acts repeatedly and over many reaction cycles.</text>
</comment>
<dbReference type="OrthoDB" id="9802228at2"/>
<dbReference type="InterPro" id="IPR001497">
    <property type="entry name" value="MethylDNA_cys_MeTrfase_AS"/>
</dbReference>
<dbReference type="InterPro" id="IPR036388">
    <property type="entry name" value="WH-like_DNA-bd_sf"/>
</dbReference>
<dbReference type="Proteomes" id="UP000285575">
    <property type="component" value="Unassembled WGS sequence"/>
</dbReference>
<dbReference type="GO" id="GO:0006307">
    <property type="term" value="P:DNA alkylation repair"/>
    <property type="evidence" value="ECO:0007669"/>
    <property type="project" value="UniProtKB-UniRule"/>
</dbReference>
<dbReference type="Pfam" id="PF01035">
    <property type="entry name" value="DNA_binding_1"/>
    <property type="match status" value="1"/>
</dbReference>
<dbReference type="Pfam" id="PF02870">
    <property type="entry name" value="Methyltransf_1N"/>
    <property type="match status" value="1"/>
</dbReference>
<protein>
    <recommendedName>
        <fullName evidence="9">Methylated-DNA--protein-cysteine methyltransferase</fullName>
        <ecNumber evidence="9">2.1.1.63</ecNumber>
    </recommendedName>
    <alternativeName>
        <fullName evidence="9">6-O-methylguanine-DNA methyltransferase</fullName>
        <shortName evidence="9">MGMT</shortName>
    </alternativeName>
    <alternativeName>
        <fullName evidence="9">O-6-methylguanine-DNA-alkyltransferase</fullName>
    </alternativeName>
</protein>
<accession>A0A437RCU0</accession>
<dbReference type="GO" id="GO:0005737">
    <property type="term" value="C:cytoplasm"/>
    <property type="evidence" value="ECO:0007669"/>
    <property type="project" value="UniProtKB-SubCell"/>
</dbReference>
<keyword evidence="3 9" id="KW-0963">Cytoplasm</keyword>
<dbReference type="Gene3D" id="3.30.160.70">
    <property type="entry name" value="Methylated DNA-protein cysteine methyltransferase domain"/>
    <property type="match status" value="1"/>
</dbReference>
<dbReference type="InterPro" id="IPR008332">
    <property type="entry name" value="MethylG_MeTrfase_N"/>
</dbReference>